<sequence length="324" mass="36658">MYLKRYLWRHKKIILLMAASAGMFAAVFSLYELPVEAVGYAAVLCLAVGAVLFLVGYARYIRRHRQLTELSARITLSLDGLPQPRGLLEEDYQALLALLFQEKTRVASRADSARSDMADYYTLWAHQIKTPIAAMRLLLQQEGEDRPGEELALELFKIEQYVEMVLQYLRLDSEATDYVLAEYELDDLVRQAVRKYARLFVAGRIALEFNQTGLRVVTDEKWLVFVLEQLLSNALKYTPQGSISIYAEGERLVVADSGIGIRPEDLPRVFEKGFTGYNGRVDKKSTGIGLYLCKRILTKLGHTISIHSEVGAGTRVTLGLEQRK</sequence>
<dbReference type="EC" id="2.7.13.3" evidence="3"/>
<organism evidence="12">
    <name type="scientific">bioreactor metagenome</name>
    <dbReference type="NCBI Taxonomy" id="1076179"/>
    <lineage>
        <taxon>unclassified sequences</taxon>
        <taxon>metagenomes</taxon>
        <taxon>ecological metagenomes</taxon>
    </lineage>
</organism>
<protein>
    <recommendedName>
        <fullName evidence="3">histidine kinase</fullName>
        <ecNumber evidence="3">2.7.13.3</ecNumber>
    </recommendedName>
</protein>
<keyword evidence="5 12" id="KW-0808">Transferase</keyword>
<keyword evidence="4" id="KW-1003">Cell membrane</keyword>
<dbReference type="GO" id="GO:0005886">
    <property type="term" value="C:plasma membrane"/>
    <property type="evidence" value="ECO:0007669"/>
    <property type="project" value="UniProtKB-SubCell"/>
</dbReference>
<name>A0A645AQ07_9ZZZZ</name>
<comment type="caution">
    <text evidence="12">The sequence shown here is derived from an EMBL/GenBank/DDBJ whole genome shotgun (WGS) entry which is preliminary data.</text>
</comment>
<dbReference type="Gene3D" id="3.30.565.10">
    <property type="entry name" value="Histidine kinase-like ATPase, C-terminal domain"/>
    <property type="match status" value="1"/>
</dbReference>
<keyword evidence="7 12" id="KW-0418">Kinase</keyword>
<dbReference type="SMART" id="SM00387">
    <property type="entry name" value="HATPase_c"/>
    <property type="match status" value="1"/>
</dbReference>
<keyword evidence="6 10" id="KW-0812">Transmembrane</keyword>
<reference evidence="12" key="1">
    <citation type="submission" date="2019-08" db="EMBL/GenBank/DDBJ databases">
        <authorList>
            <person name="Kucharzyk K."/>
            <person name="Murdoch R.W."/>
            <person name="Higgins S."/>
            <person name="Loffler F."/>
        </authorList>
    </citation>
    <scope>NUCLEOTIDE SEQUENCE</scope>
</reference>
<evidence type="ECO:0000256" key="6">
    <source>
        <dbReference type="ARBA" id="ARBA00022692"/>
    </source>
</evidence>
<feature type="domain" description="Histidine kinase" evidence="11">
    <location>
        <begin position="123"/>
        <end position="324"/>
    </location>
</feature>
<dbReference type="InterPro" id="IPR050351">
    <property type="entry name" value="BphY/WalK/GraS-like"/>
</dbReference>
<keyword evidence="8 10" id="KW-1133">Transmembrane helix</keyword>
<evidence type="ECO:0000256" key="8">
    <source>
        <dbReference type="ARBA" id="ARBA00022989"/>
    </source>
</evidence>
<dbReference type="AlphaFoldDB" id="A0A645AQ07"/>
<dbReference type="GO" id="GO:0016036">
    <property type="term" value="P:cellular response to phosphate starvation"/>
    <property type="evidence" value="ECO:0007669"/>
    <property type="project" value="TreeGrafter"/>
</dbReference>
<evidence type="ECO:0000256" key="9">
    <source>
        <dbReference type="ARBA" id="ARBA00023136"/>
    </source>
</evidence>
<dbReference type="InterPro" id="IPR036890">
    <property type="entry name" value="HATPase_C_sf"/>
</dbReference>
<evidence type="ECO:0000256" key="1">
    <source>
        <dbReference type="ARBA" id="ARBA00000085"/>
    </source>
</evidence>
<evidence type="ECO:0000256" key="3">
    <source>
        <dbReference type="ARBA" id="ARBA00012438"/>
    </source>
</evidence>
<evidence type="ECO:0000256" key="5">
    <source>
        <dbReference type="ARBA" id="ARBA00022679"/>
    </source>
</evidence>
<dbReference type="InterPro" id="IPR004358">
    <property type="entry name" value="Sig_transdc_His_kin-like_C"/>
</dbReference>
<feature type="transmembrane region" description="Helical" evidence="10">
    <location>
        <begin position="37"/>
        <end position="58"/>
    </location>
</feature>
<evidence type="ECO:0000256" key="4">
    <source>
        <dbReference type="ARBA" id="ARBA00022475"/>
    </source>
</evidence>
<evidence type="ECO:0000256" key="2">
    <source>
        <dbReference type="ARBA" id="ARBA00004651"/>
    </source>
</evidence>
<evidence type="ECO:0000259" key="11">
    <source>
        <dbReference type="PROSITE" id="PS50109"/>
    </source>
</evidence>
<dbReference type="PANTHER" id="PTHR45453:SF2">
    <property type="entry name" value="HISTIDINE KINASE"/>
    <property type="match status" value="1"/>
</dbReference>
<comment type="subcellular location">
    <subcellularLocation>
        <location evidence="2">Cell membrane</location>
        <topology evidence="2">Multi-pass membrane protein</topology>
    </subcellularLocation>
</comment>
<gene>
    <name evidence="12" type="primary">graS_11</name>
    <name evidence="12" type="ORF">SDC9_99707</name>
</gene>
<dbReference type="PROSITE" id="PS50109">
    <property type="entry name" value="HIS_KIN"/>
    <property type="match status" value="1"/>
</dbReference>
<dbReference type="Pfam" id="PF02518">
    <property type="entry name" value="HATPase_c"/>
    <property type="match status" value="1"/>
</dbReference>
<comment type="catalytic activity">
    <reaction evidence="1">
        <text>ATP + protein L-histidine = ADP + protein N-phospho-L-histidine.</text>
        <dbReference type="EC" id="2.7.13.3"/>
    </reaction>
</comment>
<dbReference type="EMBL" id="VSSQ01014099">
    <property type="protein sequence ID" value="MPM52943.1"/>
    <property type="molecule type" value="Genomic_DNA"/>
</dbReference>
<dbReference type="GO" id="GO:0000155">
    <property type="term" value="F:phosphorelay sensor kinase activity"/>
    <property type="evidence" value="ECO:0007669"/>
    <property type="project" value="TreeGrafter"/>
</dbReference>
<dbReference type="InterPro" id="IPR005467">
    <property type="entry name" value="His_kinase_dom"/>
</dbReference>
<dbReference type="PRINTS" id="PR00344">
    <property type="entry name" value="BCTRLSENSOR"/>
</dbReference>
<evidence type="ECO:0000256" key="7">
    <source>
        <dbReference type="ARBA" id="ARBA00022777"/>
    </source>
</evidence>
<proteinExistence type="predicted"/>
<dbReference type="GO" id="GO:0004721">
    <property type="term" value="F:phosphoprotein phosphatase activity"/>
    <property type="evidence" value="ECO:0007669"/>
    <property type="project" value="TreeGrafter"/>
</dbReference>
<dbReference type="SUPFAM" id="SSF55874">
    <property type="entry name" value="ATPase domain of HSP90 chaperone/DNA topoisomerase II/histidine kinase"/>
    <property type="match status" value="1"/>
</dbReference>
<accession>A0A645AQ07</accession>
<evidence type="ECO:0000256" key="10">
    <source>
        <dbReference type="SAM" id="Phobius"/>
    </source>
</evidence>
<dbReference type="PANTHER" id="PTHR45453">
    <property type="entry name" value="PHOSPHATE REGULON SENSOR PROTEIN PHOR"/>
    <property type="match status" value="1"/>
</dbReference>
<keyword evidence="9 10" id="KW-0472">Membrane</keyword>
<evidence type="ECO:0000313" key="12">
    <source>
        <dbReference type="EMBL" id="MPM52943.1"/>
    </source>
</evidence>
<feature type="transmembrane region" description="Helical" evidence="10">
    <location>
        <begin position="12"/>
        <end position="31"/>
    </location>
</feature>
<dbReference type="InterPro" id="IPR003594">
    <property type="entry name" value="HATPase_dom"/>
</dbReference>